<keyword evidence="1" id="KW-0547">Nucleotide-binding</keyword>
<organism evidence="1 2">
    <name type="scientific">Streptomyces calvus</name>
    <dbReference type="NCBI Taxonomy" id="67282"/>
    <lineage>
        <taxon>Bacteria</taxon>
        <taxon>Bacillati</taxon>
        <taxon>Actinomycetota</taxon>
        <taxon>Actinomycetes</taxon>
        <taxon>Kitasatosporales</taxon>
        <taxon>Streptomycetaceae</taxon>
        <taxon>Streptomyces</taxon>
    </lineage>
</organism>
<accession>A0A514JZY3</accession>
<dbReference type="AlphaFoldDB" id="A0A514JZY3"/>
<proteinExistence type="predicted"/>
<name>A0A514JZY3_9ACTN</name>
<evidence type="ECO:0000313" key="1">
    <source>
        <dbReference type="EMBL" id="QDI72970.1"/>
    </source>
</evidence>
<gene>
    <name evidence="1" type="ORF">CD934_32960</name>
</gene>
<reference evidence="1 2" key="1">
    <citation type="submission" date="2017-07" db="EMBL/GenBank/DDBJ databases">
        <title>The Complete Genome of Streptomyces asterosporus-ZSY.</title>
        <authorList>
            <person name="Zhang S."/>
        </authorList>
    </citation>
    <scope>NUCLEOTIDE SEQUENCE [LARGE SCALE GENOMIC DNA]</scope>
    <source>
        <strain evidence="1 2">DSM 41452</strain>
    </source>
</reference>
<dbReference type="KEGG" id="sast:CD934_32960"/>
<dbReference type="EMBL" id="CP022310">
    <property type="protein sequence ID" value="QDI72970.1"/>
    <property type="molecule type" value="Genomic_DNA"/>
</dbReference>
<dbReference type="Gene3D" id="3.40.50.300">
    <property type="entry name" value="P-loop containing nucleotide triphosphate hydrolases"/>
    <property type="match status" value="1"/>
</dbReference>
<dbReference type="GO" id="GO:0005524">
    <property type="term" value="F:ATP binding"/>
    <property type="evidence" value="ECO:0007669"/>
    <property type="project" value="UniProtKB-KW"/>
</dbReference>
<keyword evidence="1" id="KW-0067">ATP-binding</keyword>
<dbReference type="RefSeq" id="WP_142233942.1">
    <property type="nucleotide sequence ID" value="NZ_CP022310.1"/>
</dbReference>
<evidence type="ECO:0000313" key="2">
    <source>
        <dbReference type="Proteomes" id="UP000316215"/>
    </source>
</evidence>
<dbReference type="InterPro" id="IPR027417">
    <property type="entry name" value="P-loop_NTPase"/>
</dbReference>
<dbReference type="Proteomes" id="UP000316215">
    <property type="component" value="Chromosome"/>
</dbReference>
<protein>
    <submittedName>
        <fullName evidence="1">ATP-binding protein</fullName>
    </submittedName>
</protein>
<accession>A0A7W3QVK5</accession>
<dbReference type="Pfam" id="PF13521">
    <property type="entry name" value="AAA_28"/>
    <property type="match status" value="1"/>
</dbReference>
<keyword evidence="2" id="KW-1185">Reference proteome</keyword>
<dbReference type="InterPro" id="IPR038727">
    <property type="entry name" value="NadR/Ttd14_AAA_dom"/>
</dbReference>
<sequence>MGNSGTPTGRAGSPPAASTGERGLHLAISGTYSSGKSTTTEALSIATGIPRTHAMTSREILMDLVPGKQVQELSASELTMLGLRRLEERIHHEAGQGPFISDGSVIHEWVYGEARMRVGINPGANFLLKTVKNIAGLPVKRFYRQYMDAYGAVTKARAKRIYDAYVHLPVEFTMKTDGHRPVSEKFRKLSDDLLIETLEELEIPYHVVGGSVRERVERIVEIFDLPLVMPLDEAIERADVRVRQAIEVLEQDDRFHEAQRTKSLRRRISYALRF</sequence>